<proteinExistence type="predicted"/>
<gene>
    <name evidence="2" type="ORF">FHX44_116522</name>
</gene>
<evidence type="ECO:0000313" key="3">
    <source>
        <dbReference type="Proteomes" id="UP000321261"/>
    </source>
</evidence>
<dbReference type="InterPro" id="IPR037401">
    <property type="entry name" value="SnoaL-like"/>
</dbReference>
<keyword evidence="3" id="KW-1185">Reference proteome</keyword>
<sequence>MTGSTSAVPAALQTFIDATNTGDSDAFVAAFTDDAVLDDWGNVFHGRDGIASWNRTDNIGKQSHFELVSLEPTDDPDRVVATLRVTGNGFNGTGPMTFEFRGDRIARLVISPTG</sequence>
<dbReference type="OrthoDB" id="8080938at2"/>
<dbReference type="SUPFAM" id="SSF54427">
    <property type="entry name" value="NTF2-like"/>
    <property type="match status" value="1"/>
</dbReference>
<dbReference type="Gene3D" id="3.10.450.50">
    <property type="match status" value="1"/>
</dbReference>
<dbReference type="AlphaFoldDB" id="A0A561T0E0"/>
<dbReference type="EMBL" id="VIWU01000001">
    <property type="protein sequence ID" value="TWF80579.1"/>
    <property type="molecule type" value="Genomic_DNA"/>
</dbReference>
<reference evidence="2 3" key="1">
    <citation type="submission" date="2019-06" db="EMBL/GenBank/DDBJ databases">
        <title>Sequencing the genomes of 1000 actinobacteria strains.</title>
        <authorList>
            <person name="Klenk H.-P."/>
        </authorList>
    </citation>
    <scope>NUCLEOTIDE SEQUENCE [LARGE SCALE GENOMIC DNA]</scope>
    <source>
        <strain evidence="2 3">DSM 45671</strain>
    </source>
</reference>
<dbReference type="RefSeq" id="WP_147259233.1">
    <property type="nucleotide sequence ID" value="NZ_VIWU01000001.1"/>
</dbReference>
<protein>
    <submittedName>
        <fullName evidence="2">SnoaL-like protein</fullName>
    </submittedName>
</protein>
<feature type="domain" description="SnoaL-like" evidence="1">
    <location>
        <begin position="13"/>
        <end position="107"/>
    </location>
</feature>
<name>A0A561T0E0_9PSEU</name>
<evidence type="ECO:0000259" key="1">
    <source>
        <dbReference type="Pfam" id="PF12680"/>
    </source>
</evidence>
<dbReference type="InterPro" id="IPR032710">
    <property type="entry name" value="NTF2-like_dom_sf"/>
</dbReference>
<dbReference type="Pfam" id="PF12680">
    <property type="entry name" value="SnoaL_2"/>
    <property type="match status" value="1"/>
</dbReference>
<comment type="caution">
    <text evidence="2">The sequence shown here is derived from an EMBL/GenBank/DDBJ whole genome shotgun (WGS) entry which is preliminary data.</text>
</comment>
<evidence type="ECO:0000313" key="2">
    <source>
        <dbReference type="EMBL" id="TWF80579.1"/>
    </source>
</evidence>
<organism evidence="2 3">
    <name type="scientific">Pseudonocardia hierapolitana</name>
    <dbReference type="NCBI Taxonomy" id="1128676"/>
    <lineage>
        <taxon>Bacteria</taxon>
        <taxon>Bacillati</taxon>
        <taxon>Actinomycetota</taxon>
        <taxon>Actinomycetes</taxon>
        <taxon>Pseudonocardiales</taxon>
        <taxon>Pseudonocardiaceae</taxon>
        <taxon>Pseudonocardia</taxon>
    </lineage>
</organism>
<dbReference type="Proteomes" id="UP000321261">
    <property type="component" value="Unassembled WGS sequence"/>
</dbReference>
<accession>A0A561T0E0</accession>